<dbReference type="CDD" id="cd00212">
    <property type="entry name" value="PTS_IIB_glc"/>
    <property type="match status" value="1"/>
</dbReference>
<evidence type="ECO:0000256" key="9">
    <source>
        <dbReference type="ARBA" id="ARBA00022989"/>
    </source>
</evidence>
<protein>
    <submittedName>
        <fullName evidence="16">PTS beta-glucoside transporter subunit EIIBCA</fullName>
    </submittedName>
</protein>
<dbReference type="Gene3D" id="3.30.1360.60">
    <property type="entry name" value="Glucose permease domain IIB"/>
    <property type="match status" value="1"/>
</dbReference>
<evidence type="ECO:0000256" key="8">
    <source>
        <dbReference type="ARBA" id="ARBA00022777"/>
    </source>
</evidence>
<dbReference type="Pfam" id="PF00358">
    <property type="entry name" value="PTS_EIIA_1"/>
    <property type="match status" value="1"/>
</dbReference>
<dbReference type="GO" id="GO:0009401">
    <property type="term" value="P:phosphoenolpyruvate-dependent sugar phosphotransferase system"/>
    <property type="evidence" value="ECO:0007669"/>
    <property type="project" value="UniProtKB-KW"/>
</dbReference>
<feature type="transmembrane region" description="Helical" evidence="12">
    <location>
        <begin position="341"/>
        <end position="360"/>
    </location>
</feature>
<dbReference type="Pfam" id="PF02378">
    <property type="entry name" value="PTS_EIIC"/>
    <property type="match status" value="1"/>
</dbReference>
<comment type="subcellular location">
    <subcellularLocation>
        <location evidence="1">Cell membrane</location>
        <topology evidence="1">Multi-pass membrane protein</topology>
    </subcellularLocation>
</comment>
<evidence type="ECO:0000313" key="17">
    <source>
        <dbReference type="Proteomes" id="UP000264880"/>
    </source>
</evidence>
<feature type="domain" description="PTS EIIA type-1" evidence="13">
    <location>
        <begin position="518"/>
        <end position="622"/>
    </location>
</feature>
<evidence type="ECO:0000256" key="4">
    <source>
        <dbReference type="ARBA" id="ARBA00022597"/>
    </source>
</evidence>
<dbReference type="FunFam" id="3.30.1360.60:FF:000001">
    <property type="entry name" value="PTS system glucose-specific IIBC component PtsG"/>
    <property type="match status" value="1"/>
</dbReference>
<dbReference type="GO" id="GO:0016301">
    <property type="term" value="F:kinase activity"/>
    <property type="evidence" value="ECO:0007669"/>
    <property type="project" value="UniProtKB-KW"/>
</dbReference>
<evidence type="ECO:0000256" key="1">
    <source>
        <dbReference type="ARBA" id="ARBA00004651"/>
    </source>
</evidence>
<evidence type="ECO:0000256" key="6">
    <source>
        <dbReference type="ARBA" id="ARBA00022683"/>
    </source>
</evidence>
<feature type="domain" description="PTS EIIC type-1" evidence="15">
    <location>
        <begin position="105"/>
        <end position="476"/>
    </location>
</feature>
<accession>A0AAC9TVG2</accession>
<dbReference type="EMBL" id="CP019914">
    <property type="protein sequence ID" value="ASJ21527.1"/>
    <property type="molecule type" value="Genomic_DNA"/>
</dbReference>
<keyword evidence="6" id="KW-0598">Phosphotransferase system</keyword>
<reference evidence="16 17" key="1">
    <citation type="submission" date="2017-02" db="EMBL/GenBank/DDBJ databases">
        <title>Complete genome sequence of Brachyspira hampsonii genomovar I strain NSH-16 (ATCC BAA-2463).</title>
        <authorList>
            <person name="Mirajkar N.S."/>
            <person name="Gebhart C.J."/>
        </authorList>
    </citation>
    <scope>NUCLEOTIDE SEQUENCE [LARGE SCALE GENOMIC DNA]</scope>
    <source>
        <strain evidence="16 17">NSH-16</strain>
    </source>
</reference>
<evidence type="ECO:0000256" key="5">
    <source>
        <dbReference type="ARBA" id="ARBA00022679"/>
    </source>
</evidence>
<keyword evidence="7 12" id="KW-0812">Transmembrane</keyword>
<sequence>MGKYESLAKEIIKNVGGKENINSLTHCVTRLRFKLKDEGKANDEVLKNMDGVVTVMKSGGQYQVVIGNHVAEVYADVSNAAGIENASSNASEEEKNTSLFNRAVDTISGIFQPILGVMSACGVLKGINALLIALGVYTNKSGCYVLINGMGDALFMFLPLFLGFTSAKKFNLKPTIGLAIGAAMCYPALQLSTLSASGEPLYTLFNNTIFASNVYINFLGIPIISMNYTSTVIPVIFVVYFASKCEKFFTKFVPDVVKFFVLPMLVIFVSLSVGFIVIGPVTTFASLIVSKIVFTIRDFSPLVSGAIVGACWQILVIFGMHWAFLPVHFNNIITLGYDTIITPYFGSTFATVGVVFAILLKTKNKKLKDVAFPSGISAVFGITEPAIYGVILPLKKPFVVNCVVAGIVGGFFGLFDLHKFFMGGLGVFAFPGMINPDGTHTNLIIAVIGALIAVVLAFIITWIIYKDKQTEENTNASNNNTSDNNTSGKENASSKLLEKETIFSPLKGKLLKLKDSKDEAFGSESLGKGALIIPEEGRVVSPVNGTISTVTSTLHAVGITSDSGIEILIHIGINTVELNGKYFKSNLKEGDKVSIGDTLMEFDIDSIVKEGYPIESPIIIVNTDEYLDVLETESNVNVNYKDSILTVIK</sequence>
<evidence type="ECO:0000259" key="14">
    <source>
        <dbReference type="PROSITE" id="PS51098"/>
    </source>
</evidence>
<feature type="transmembrane region" description="Helical" evidence="12">
    <location>
        <begin position="306"/>
        <end position="329"/>
    </location>
</feature>
<dbReference type="PROSITE" id="PS51093">
    <property type="entry name" value="PTS_EIIA_TYPE_1"/>
    <property type="match status" value="1"/>
</dbReference>
<dbReference type="NCBIfam" id="TIGR00830">
    <property type="entry name" value="PTBA"/>
    <property type="match status" value="1"/>
</dbReference>
<dbReference type="GO" id="GO:0005886">
    <property type="term" value="C:plasma membrane"/>
    <property type="evidence" value="ECO:0007669"/>
    <property type="project" value="UniProtKB-SubCell"/>
</dbReference>
<feature type="transmembrane region" description="Helical" evidence="12">
    <location>
        <begin position="144"/>
        <end position="164"/>
    </location>
</feature>
<evidence type="ECO:0000313" key="16">
    <source>
        <dbReference type="EMBL" id="ASJ21527.1"/>
    </source>
</evidence>
<dbReference type="SUPFAM" id="SSF55604">
    <property type="entry name" value="Glucose permease domain IIB"/>
    <property type="match status" value="1"/>
</dbReference>
<dbReference type="InterPro" id="IPR001996">
    <property type="entry name" value="PTS_IIB_1"/>
</dbReference>
<dbReference type="GO" id="GO:0015771">
    <property type="term" value="P:trehalose transport"/>
    <property type="evidence" value="ECO:0007669"/>
    <property type="project" value="TreeGrafter"/>
</dbReference>
<dbReference type="NCBIfam" id="TIGR01995">
    <property type="entry name" value="PTS-II-ABC-beta"/>
    <property type="match status" value="1"/>
</dbReference>
<dbReference type="InterPro" id="IPR011297">
    <property type="entry name" value="PTS_IIABC_b_glu"/>
</dbReference>
<name>A0AAC9TVG2_9SPIR</name>
<dbReference type="FunFam" id="2.70.70.10:FF:000001">
    <property type="entry name" value="PTS system glucose-specific IIA component"/>
    <property type="match status" value="1"/>
</dbReference>
<evidence type="ECO:0000256" key="7">
    <source>
        <dbReference type="ARBA" id="ARBA00022692"/>
    </source>
</evidence>
<evidence type="ECO:0000259" key="15">
    <source>
        <dbReference type="PROSITE" id="PS51103"/>
    </source>
</evidence>
<dbReference type="GO" id="GO:0090589">
    <property type="term" value="F:protein-phosphocysteine-trehalose phosphotransferase system transporter activity"/>
    <property type="evidence" value="ECO:0007669"/>
    <property type="project" value="TreeGrafter"/>
</dbReference>
<dbReference type="PROSITE" id="PS00371">
    <property type="entry name" value="PTS_EIIA_TYPE_1_HIS"/>
    <property type="match status" value="1"/>
</dbReference>
<feature type="transmembrane region" description="Helical" evidence="12">
    <location>
        <begin position="398"/>
        <end position="415"/>
    </location>
</feature>
<organism evidence="16 17">
    <name type="scientific">Brachyspira hampsonii</name>
    <dbReference type="NCBI Taxonomy" id="1287055"/>
    <lineage>
        <taxon>Bacteria</taxon>
        <taxon>Pseudomonadati</taxon>
        <taxon>Spirochaetota</taxon>
        <taxon>Spirochaetia</taxon>
        <taxon>Brachyspirales</taxon>
        <taxon>Brachyspiraceae</taxon>
        <taxon>Brachyspira</taxon>
    </lineage>
</organism>
<dbReference type="GO" id="GO:0008982">
    <property type="term" value="F:protein-N(PI)-phosphohistidine-sugar phosphotransferase activity"/>
    <property type="evidence" value="ECO:0007669"/>
    <property type="project" value="InterPro"/>
</dbReference>
<evidence type="ECO:0000256" key="3">
    <source>
        <dbReference type="ARBA" id="ARBA00022475"/>
    </source>
</evidence>
<keyword evidence="17" id="KW-1185">Reference proteome</keyword>
<dbReference type="PANTHER" id="PTHR30175:SF1">
    <property type="entry name" value="PTS SYSTEM ARBUTIN-, CELLOBIOSE-, AND SALICIN-SPECIFIC EIIBC COMPONENT-RELATED"/>
    <property type="match status" value="1"/>
</dbReference>
<keyword evidence="10 12" id="KW-0472">Membrane</keyword>
<dbReference type="SUPFAM" id="SSF51261">
    <property type="entry name" value="Duplicated hybrid motif"/>
    <property type="match status" value="1"/>
</dbReference>
<feature type="transmembrane region" description="Helical" evidence="12">
    <location>
        <begin position="176"/>
        <end position="194"/>
    </location>
</feature>
<keyword evidence="5" id="KW-0808">Transferase</keyword>
<keyword evidence="2" id="KW-0813">Transport</keyword>
<dbReference type="InterPro" id="IPR001127">
    <property type="entry name" value="PTS_EIIA_1_perm"/>
</dbReference>
<proteinExistence type="predicted"/>
<feature type="transmembrane region" description="Helical" evidence="12">
    <location>
        <begin position="114"/>
        <end position="138"/>
    </location>
</feature>
<feature type="transmembrane region" description="Helical" evidence="12">
    <location>
        <begin position="214"/>
        <end position="240"/>
    </location>
</feature>
<dbReference type="Pfam" id="PF00367">
    <property type="entry name" value="PTS_EIIB"/>
    <property type="match status" value="1"/>
</dbReference>
<feature type="active site" description="Phosphocysteine intermediate; for EIIB activity" evidence="11">
    <location>
        <position position="27"/>
    </location>
</feature>
<keyword evidence="3" id="KW-1003">Cell membrane</keyword>
<evidence type="ECO:0000256" key="12">
    <source>
        <dbReference type="SAM" id="Phobius"/>
    </source>
</evidence>
<dbReference type="InterPro" id="IPR018113">
    <property type="entry name" value="PTrfase_EIIB_Cys"/>
</dbReference>
<gene>
    <name evidence="16" type="ORF">BHAMNSH16_07685</name>
</gene>
<dbReference type="InterPro" id="IPR036878">
    <property type="entry name" value="Glu_permease_IIB"/>
</dbReference>
<evidence type="ECO:0000259" key="13">
    <source>
        <dbReference type="PROSITE" id="PS51093"/>
    </source>
</evidence>
<dbReference type="PANTHER" id="PTHR30175">
    <property type="entry name" value="PHOSPHOTRANSFERASE SYSTEM TRANSPORT PROTEIN"/>
    <property type="match status" value="1"/>
</dbReference>
<evidence type="ECO:0000256" key="2">
    <source>
        <dbReference type="ARBA" id="ARBA00022448"/>
    </source>
</evidence>
<dbReference type="KEGG" id="bhp:BHAMNSH16_07685"/>
<feature type="transmembrane region" description="Helical" evidence="12">
    <location>
        <begin position="443"/>
        <end position="465"/>
    </location>
</feature>
<dbReference type="RefSeq" id="WP_008728884.1">
    <property type="nucleotide sequence ID" value="NZ_CP019914.1"/>
</dbReference>
<dbReference type="AlphaFoldDB" id="A0AAC9TVG2"/>
<evidence type="ECO:0000256" key="10">
    <source>
        <dbReference type="ARBA" id="ARBA00023136"/>
    </source>
</evidence>
<dbReference type="InterPro" id="IPR050558">
    <property type="entry name" value="PTS_Sugar-Specific_Components"/>
</dbReference>
<feature type="transmembrane region" description="Helical" evidence="12">
    <location>
        <begin position="275"/>
        <end position="294"/>
    </location>
</feature>
<dbReference type="PROSITE" id="PS51103">
    <property type="entry name" value="PTS_EIIC_TYPE_1"/>
    <property type="match status" value="1"/>
</dbReference>
<dbReference type="PROSITE" id="PS01035">
    <property type="entry name" value="PTS_EIIB_TYPE_1_CYS"/>
    <property type="match status" value="1"/>
</dbReference>
<keyword evidence="9 12" id="KW-1133">Transmembrane helix</keyword>
<keyword evidence="4" id="KW-0762">Sugar transport</keyword>
<dbReference type="InterPro" id="IPR011055">
    <property type="entry name" value="Dup_hybrid_motif"/>
</dbReference>
<keyword evidence="8" id="KW-0418">Kinase</keyword>
<dbReference type="Gene3D" id="2.70.70.10">
    <property type="entry name" value="Glucose Permease (Domain IIA)"/>
    <property type="match status" value="1"/>
</dbReference>
<dbReference type="Proteomes" id="UP000264880">
    <property type="component" value="Chromosome"/>
</dbReference>
<dbReference type="InterPro" id="IPR013013">
    <property type="entry name" value="PTS_EIIC_1"/>
</dbReference>
<feature type="domain" description="PTS EIIB type-1" evidence="14">
    <location>
        <begin position="5"/>
        <end position="87"/>
    </location>
</feature>
<dbReference type="PROSITE" id="PS51098">
    <property type="entry name" value="PTS_EIIB_TYPE_1"/>
    <property type="match status" value="1"/>
</dbReference>
<dbReference type="InterPro" id="IPR003352">
    <property type="entry name" value="PTS_EIIC"/>
</dbReference>
<evidence type="ECO:0000256" key="11">
    <source>
        <dbReference type="PROSITE-ProRule" id="PRU00421"/>
    </source>
</evidence>